<reference evidence="4 5" key="1">
    <citation type="submission" date="2018-09" db="EMBL/GenBank/DDBJ databases">
        <title>YIM PH 21725 draft genome.</title>
        <authorList>
            <person name="Miao C."/>
        </authorList>
    </citation>
    <scope>NUCLEOTIDE SEQUENCE [LARGE SCALE GENOMIC DNA]</scope>
    <source>
        <strain evidence="5">YIM PH21725</strain>
    </source>
</reference>
<dbReference type="Gene3D" id="3.30.479.30">
    <property type="entry name" value="Band 7 domain"/>
    <property type="match status" value="1"/>
</dbReference>
<dbReference type="OrthoDB" id="9764015at2"/>
<evidence type="ECO:0000259" key="3">
    <source>
        <dbReference type="Pfam" id="PF14237"/>
    </source>
</evidence>
<dbReference type="EMBL" id="QZFV01000065">
    <property type="protein sequence ID" value="RJQ88184.1"/>
    <property type="molecule type" value="Genomic_DNA"/>
</dbReference>
<evidence type="ECO:0000256" key="1">
    <source>
        <dbReference type="SAM" id="MobiDB-lite"/>
    </source>
</evidence>
<protein>
    <submittedName>
        <fullName evidence="4">SPFH domain-containing protein</fullName>
    </submittedName>
</protein>
<evidence type="ECO:0000313" key="4">
    <source>
        <dbReference type="EMBL" id="RJQ88184.1"/>
    </source>
</evidence>
<comment type="caution">
    <text evidence="4">The sequence shown here is derived from an EMBL/GenBank/DDBJ whole genome shotgun (WGS) entry which is preliminary data.</text>
</comment>
<dbReference type="Pfam" id="PF13421">
    <property type="entry name" value="Band_7_1"/>
    <property type="match status" value="1"/>
</dbReference>
<feature type="region of interest" description="Disordered" evidence="1">
    <location>
        <begin position="276"/>
        <end position="327"/>
    </location>
</feature>
<dbReference type="Pfam" id="PF14237">
    <property type="entry name" value="GYF_2"/>
    <property type="match status" value="1"/>
</dbReference>
<dbReference type="Proteomes" id="UP000285112">
    <property type="component" value="Unassembled WGS sequence"/>
</dbReference>
<keyword evidence="5" id="KW-1185">Reference proteome</keyword>
<dbReference type="InterPro" id="IPR036013">
    <property type="entry name" value="Band_7/SPFH_dom_sf"/>
</dbReference>
<dbReference type="InterPro" id="IPR033880">
    <property type="entry name" value="SPFH_YdjI"/>
</dbReference>
<dbReference type="InterPro" id="IPR025640">
    <property type="entry name" value="GYF_2"/>
</dbReference>
<feature type="domain" description="SPFH" evidence="2">
    <location>
        <begin position="26"/>
        <end position="236"/>
    </location>
</feature>
<feature type="domain" description="GYF" evidence="3">
    <location>
        <begin position="328"/>
        <end position="376"/>
    </location>
</feature>
<dbReference type="PANTHER" id="PTHR37826:SF2">
    <property type="entry name" value="ZINC-RIBBON DOMAIN-CONTAINING PROTEIN"/>
    <property type="match status" value="1"/>
</dbReference>
<dbReference type="RefSeq" id="WP_120022618.1">
    <property type="nucleotide sequence ID" value="NZ_QZFV01000065.1"/>
</dbReference>
<feature type="compositionally biased region" description="Low complexity" evidence="1">
    <location>
        <begin position="276"/>
        <end position="315"/>
    </location>
</feature>
<evidence type="ECO:0000259" key="2">
    <source>
        <dbReference type="Pfam" id="PF13421"/>
    </source>
</evidence>
<organism evidence="4 5">
    <name type="scientific">Amycolatopsis panacis</name>
    <dbReference type="NCBI Taxonomy" id="2340917"/>
    <lineage>
        <taxon>Bacteria</taxon>
        <taxon>Bacillati</taxon>
        <taxon>Actinomycetota</taxon>
        <taxon>Actinomycetes</taxon>
        <taxon>Pseudonocardiales</taxon>
        <taxon>Pseudonocardiaceae</taxon>
        <taxon>Amycolatopsis</taxon>
    </lineage>
</organism>
<dbReference type="PANTHER" id="PTHR37826">
    <property type="entry name" value="FLOTILLIN BAND_7_5 DOMAIN PROTEIN"/>
    <property type="match status" value="1"/>
</dbReference>
<name>A0A419I880_9PSEU</name>
<proteinExistence type="predicted"/>
<evidence type="ECO:0000313" key="5">
    <source>
        <dbReference type="Proteomes" id="UP000285112"/>
    </source>
</evidence>
<gene>
    <name evidence="4" type="ORF">D5S19_07680</name>
</gene>
<dbReference type="SUPFAM" id="SSF117892">
    <property type="entry name" value="Band 7/SPFH domain"/>
    <property type="match status" value="1"/>
</dbReference>
<accession>A0A419I880</accession>
<dbReference type="AlphaFoldDB" id="A0A419I880"/>
<dbReference type="CDD" id="cd03408">
    <property type="entry name" value="SPFH_like_u1"/>
    <property type="match status" value="1"/>
</dbReference>
<sequence>MGIFDKIRGEFIDIIEWTDDSRDTIVWRFPRYENEIKMGAKLTVRESQAAVFVNEGQVADAYPPGMYTLQTQNMPVMSTLKGWKYGFDSPFKAEVYFVNTRQFTDLKWGTQNPIILRDPEFGMVRLRAFGGYAVRVVEPVALLKELAGTDPQFRTEEVSEYLRQLIIGKLGPAIAGAGVPMLDLVTQQDQLGGAIANALNLELRANGIEISKFIIENISVPPEVEAAMDKRTQMGVVGNLDQYTQFQSANAIEAAAQNQGGAGEGLGIGLGMALGQRAAGPQGQPQQQYQQPQYQQPPTGPQYQQQYQAPQYQQAPPGPPPLPQAEQWFLGAGGQQLGPFDRAQLGGQVGAGTLTRETLVWKNGMAAWTPAAQVPEVAALLGATPPPLPPQA</sequence>